<organism evidence="3 4">
    <name type="scientific">Sedimentitalea nanhaiensis</name>
    <dbReference type="NCBI Taxonomy" id="999627"/>
    <lineage>
        <taxon>Bacteria</taxon>
        <taxon>Pseudomonadati</taxon>
        <taxon>Pseudomonadota</taxon>
        <taxon>Alphaproteobacteria</taxon>
        <taxon>Rhodobacterales</taxon>
        <taxon>Paracoccaceae</taxon>
        <taxon>Sedimentitalea</taxon>
    </lineage>
</organism>
<dbReference type="STRING" id="999627.SAMN05216236_109115"/>
<dbReference type="PANTHER" id="PTHR46268:SF15">
    <property type="entry name" value="UNIVERSAL STRESS PROTEIN HP_0031"/>
    <property type="match status" value="1"/>
</dbReference>
<dbReference type="OrthoDB" id="9804721at2"/>
<reference evidence="3 4" key="1">
    <citation type="submission" date="2016-10" db="EMBL/GenBank/DDBJ databases">
        <authorList>
            <person name="de Groot N.N."/>
        </authorList>
    </citation>
    <scope>NUCLEOTIDE SEQUENCE [LARGE SCALE GENOMIC DNA]</scope>
    <source>
        <strain evidence="3 4">CGMCC 1.10959</strain>
    </source>
</reference>
<dbReference type="EMBL" id="FPAW01000009">
    <property type="protein sequence ID" value="SFT85312.1"/>
    <property type="molecule type" value="Genomic_DNA"/>
</dbReference>
<gene>
    <name evidence="3" type="ORF">SAMN05216236_109115</name>
</gene>
<evidence type="ECO:0000313" key="4">
    <source>
        <dbReference type="Proteomes" id="UP000182466"/>
    </source>
</evidence>
<dbReference type="InterPro" id="IPR006015">
    <property type="entry name" value="Universal_stress_UspA"/>
</dbReference>
<evidence type="ECO:0000259" key="2">
    <source>
        <dbReference type="Pfam" id="PF00582"/>
    </source>
</evidence>
<name>A0A1I7BDZ5_9RHOB</name>
<dbReference type="eggNOG" id="COG0589">
    <property type="taxonomic scope" value="Bacteria"/>
</dbReference>
<dbReference type="CDD" id="cd00293">
    <property type="entry name" value="USP-like"/>
    <property type="match status" value="1"/>
</dbReference>
<dbReference type="Gene3D" id="3.40.50.12370">
    <property type="match status" value="1"/>
</dbReference>
<feature type="domain" description="UspA" evidence="2">
    <location>
        <begin position="1"/>
        <end position="125"/>
    </location>
</feature>
<dbReference type="InterPro" id="IPR006016">
    <property type="entry name" value="UspA"/>
</dbReference>
<dbReference type="SUPFAM" id="SSF52402">
    <property type="entry name" value="Adenine nucleotide alpha hydrolases-like"/>
    <property type="match status" value="2"/>
</dbReference>
<dbReference type="Pfam" id="PF00582">
    <property type="entry name" value="Usp"/>
    <property type="match status" value="2"/>
</dbReference>
<proteinExistence type="inferred from homology"/>
<protein>
    <submittedName>
        <fullName evidence="3">Nucleotide-binding universal stress protein, UspA family</fullName>
    </submittedName>
</protein>
<keyword evidence="4" id="KW-1185">Reference proteome</keyword>
<comment type="similarity">
    <text evidence="1">Belongs to the universal stress protein A family.</text>
</comment>
<evidence type="ECO:0000313" key="3">
    <source>
        <dbReference type="EMBL" id="SFT85312.1"/>
    </source>
</evidence>
<evidence type="ECO:0000256" key="1">
    <source>
        <dbReference type="ARBA" id="ARBA00008791"/>
    </source>
</evidence>
<dbReference type="PANTHER" id="PTHR46268">
    <property type="entry name" value="STRESS RESPONSE PROTEIN NHAX"/>
    <property type="match status" value="1"/>
</dbReference>
<dbReference type="PRINTS" id="PR01438">
    <property type="entry name" value="UNVRSLSTRESS"/>
</dbReference>
<dbReference type="AlphaFoldDB" id="A0A1I7BDZ5"/>
<sequence>MIRKILVPVRGDGKGDNVLAHAAAMAHRNNSHLVITHCRARPEDLLPFGVPIPAMFRKQMVKQAEELANLEEASLKDELKALASELNLVLSDVPNGSDKATASWVEETGKQVDVIRRHGRLADVIAVAQPDVDRNLGANTLKAALFRTGRPVMMVPNKIAPPNSLGAHVSIAWNGSLESSRAVTMTLPILHSADRVTILSSGGEPKSATAEDLQGYLAAHGVTARIHRFTGSGNVGKTLLSSSLDVGADTLIMGAYGDSHEKETIFGGNTQHIVDKAKMPVILVH</sequence>
<dbReference type="RefSeq" id="WP_027261752.1">
    <property type="nucleotide sequence ID" value="NZ_FPAW01000009.1"/>
</dbReference>
<accession>A0A1I7BDZ5</accession>
<feature type="domain" description="UspA" evidence="2">
    <location>
        <begin position="201"/>
        <end position="285"/>
    </location>
</feature>
<dbReference type="Proteomes" id="UP000182466">
    <property type="component" value="Unassembled WGS sequence"/>
</dbReference>